<evidence type="ECO:0000313" key="3">
    <source>
        <dbReference type="Proteomes" id="UP000199682"/>
    </source>
</evidence>
<protein>
    <submittedName>
        <fullName evidence="2">Uncharacterized protein</fullName>
    </submittedName>
</protein>
<proteinExistence type="predicted"/>
<feature type="transmembrane region" description="Helical" evidence="1">
    <location>
        <begin position="72"/>
        <end position="93"/>
    </location>
</feature>
<dbReference type="AlphaFoldDB" id="A0A1G9X323"/>
<feature type="transmembrane region" description="Helical" evidence="1">
    <location>
        <begin position="6"/>
        <end position="25"/>
    </location>
</feature>
<feature type="transmembrane region" description="Helical" evidence="1">
    <location>
        <begin position="46"/>
        <end position="66"/>
    </location>
</feature>
<sequence>MNVDQLTPWLVAGGLVALLVLWMVVRGARRRAAKATKVVTRMGGNAGRALVATLVIGGLQWFLLTHNSDPRMWAAVLGVPALFSAAQFVQMFTSTHHVHSKSKGGRR</sequence>
<accession>A0A1G9X323</accession>
<gene>
    <name evidence="2" type="ORF">SAMN04488074_12925</name>
</gene>
<organism evidence="2 3">
    <name type="scientific">Lentzea albidocapillata subsp. violacea</name>
    <dbReference type="NCBI Taxonomy" id="128104"/>
    <lineage>
        <taxon>Bacteria</taxon>
        <taxon>Bacillati</taxon>
        <taxon>Actinomycetota</taxon>
        <taxon>Actinomycetes</taxon>
        <taxon>Pseudonocardiales</taxon>
        <taxon>Pseudonocardiaceae</taxon>
        <taxon>Lentzea</taxon>
    </lineage>
</organism>
<evidence type="ECO:0000313" key="2">
    <source>
        <dbReference type="EMBL" id="SDM91149.1"/>
    </source>
</evidence>
<reference evidence="3" key="1">
    <citation type="submission" date="2016-10" db="EMBL/GenBank/DDBJ databases">
        <authorList>
            <person name="Varghese N."/>
            <person name="Submissions S."/>
        </authorList>
    </citation>
    <scope>NUCLEOTIDE SEQUENCE [LARGE SCALE GENOMIC DNA]</scope>
    <source>
        <strain evidence="3">DSM 44796</strain>
    </source>
</reference>
<keyword evidence="1" id="KW-1133">Transmembrane helix</keyword>
<evidence type="ECO:0000256" key="1">
    <source>
        <dbReference type="SAM" id="Phobius"/>
    </source>
</evidence>
<keyword evidence="1" id="KW-0472">Membrane</keyword>
<dbReference type="RefSeq" id="WP_090014260.1">
    <property type="nucleotide sequence ID" value="NZ_FNET01000029.1"/>
</dbReference>
<dbReference type="EMBL" id="FNET01000029">
    <property type="protein sequence ID" value="SDM91149.1"/>
    <property type="molecule type" value="Genomic_DNA"/>
</dbReference>
<keyword evidence="1" id="KW-0812">Transmembrane</keyword>
<dbReference type="Proteomes" id="UP000199682">
    <property type="component" value="Unassembled WGS sequence"/>
</dbReference>
<name>A0A1G9X323_9PSEU</name>